<gene>
    <name evidence="1" type="ORF">ALQ74_02975</name>
</gene>
<organism evidence="1 2">
    <name type="scientific">Pseudomonas savastanoi pv. glycinea</name>
    <name type="common">Pseudomonas syringae pv. glycinea</name>
    <dbReference type="NCBI Taxonomy" id="318"/>
    <lineage>
        <taxon>Bacteria</taxon>
        <taxon>Pseudomonadati</taxon>
        <taxon>Pseudomonadota</taxon>
        <taxon>Gammaproteobacteria</taxon>
        <taxon>Pseudomonadales</taxon>
        <taxon>Pseudomonadaceae</taxon>
        <taxon>Pseudomonas</taxon>
    </lineage>
</organism>
<reference evidence="1 2" key="1">
    <citation type="submission" date="2018-08" db="EMBL/GenBank/DDBJ databases">
        <title>Recombination of ecologically and evolutionarily significant loci maintains genetic cohesion in the Pseudomonas syringae species complex.</title>
        <authorList>
            <person name="Dillon M."/>
            <person name="Thakur S."/>
            <person name="Almeida R.N.D."/>
            <person name="Weir B.S."/>
            <person name="Guttman D.S."/>
        </authorList>
    </citation>
    <scope>NUCLEOTIDE SEQUENCE [LARGE SCALE GENOMIC DNA]</scope>
    <source>
        <strain evidence="1 2">ICMP 4332</strain>
    </source>
</reference>
<protein>
    <submittedName>
        <fullName evidence="1">Uncharacterized protein</fullName>
    </submittedName>
</protein>
<dbReference type="EMBL" id="RBOM01000198">
    <property type="protein sequence ID" value="RMM62474.1"/>
    <property type="molecule type" value="Genomic_DNA"/>
</dbReference>
<dbReference type="AlphaFoldDB" id="A0A3M4MUA2"/>
<sequence length="47" mass="5144">MLVLAKANELNPASIPSRDLIRESSRLKNFFLSSVSLNASPVKDSAR</sequence>
<dbReference type="Proteomes" id="UP000279057">
    <property type="component" value="Unassembled WGS sequence"/>
</dbReference>
<comment type="caution">
    <text evidence="1">The sequence shown here is derived from an EMBL/GenBank/DDBJ whole genome shotgun (WGS) entry which is preliminary data.</text>
</comment>
<proteinExistence type="predicted"/>
<evidence type="ECO:0000313" key="1">
    <source>
        <dbReference type="EMBL" id="RMM62474.1"/>
    </source>
</evidence>
<evidence type="ECO:0000313" key="2">
    <source>
        <dbReference type="Proteomes" id="UP000279057"/>
    </source>
</evidence>
<name>A0A3M4MUA2_PSESG</name>
<accession>A0A3M4MUA2</accession>